<protein>
    <submittedName>
        <fullName evidence="1">Uncharacterized protein</fullName>
    </submittedName>
</protein>
<reference evidence="1 2" key="1">
    <citation type="submission" date="2016-08" db="EMBL/GenBank/DDBJ databases">
        <title>Campylobacter species from sea mammals.</title>
        <authorList>
            <person name="Gilbert M.J."/>
            <person name="Byrne B.A."/>
            <person name="Zomer A.L."/>
            <person name="Wagenaar J.A."/>
        </authorList>
    </citation>
    <scope>NUCLEOTIDE SEQUENCE [LARGE SCALE GENOMIC DNA]</scope>
    <source>
        <strain evidence="1 2">1105248</strain>
    </source>
</reference>
<comment type="caution">
    <text evidence="1">The sequence shown here is derived from an EMBL/GenBank/DDBJ whole genome shotgun (WGS) entry which is preliminary data.</text>
</comment>
<evidence type="ECO:0000313" key="1">
    <source>
        <dbReference type="EMBL" id="OPA80742.1"/>
    </source>
</evidence>
<dbReference type="EMBL" id="MCRK01000014">
    <property type="protein sequence ID" value="OPA80742.1"/>
    <property type="molecule type" value="Genomic_DNA"/>
</dbReference>
<gene>
    <name evidence="1" type="ORF">BFG04_08460</name>
</gene>
<accession>A0AAX0LCP6</accession>
<dbReference type="RefSeq" id="WP_078415333.1">
    <property type="nucleotide sequence ID" value="NZ_CP012546.1"/>
</dbReference>
<proteinExistence type="predicted"/>
<dbReference type="AlphaFoldDB" id="A0AAX0LCP6"/>
<sequence>MDRRYNKFERAYETMIELSKTPLPFEQISNINDKEIVFLKKTIEMMVNYLDSLGFEIKGLSKEVLAFIDEEIEQRKQTKLYLTHF</sequence>
<evidence type="ECO:0000313" key="2">
    <source>
        <dbReference type="Proteomes" id="UP000189728"/>
    </source>
</evidence>
<name>A0AAX0LCP6_9BACT</name>
<organism evidence="1 2">
    <name type="scientific">Campylobacter pinnipediorum subsp. pinnipediorum</name>
    <dbReference type="NCBI Taxonomy" id="1660067"/>
    <lineage>
        <taxon>Bacteria</taxon>
        <taxon>Pseudomonadati</taxon>
        <taxon>Campylobacterota</taxon>
        <taxon>Epsilonproteobacteria</taxon>
        <taxon>Campylobacterales</taxon>
        <taxon>Campylobacteraceae</taxon>
        <taxon>Campylobacter</taxon>
    </lineage>
</organism>
<dbReference type="Proteomes" id="UP000189728">
    <property type="component" value="Unassembled WGS sequence"/>
</dbReference>